<keyword evidence="5 7" id="KW-0472">Membrane</keyword>
<accession>A0ABR3PEZ7</accession>
<feature type="transmembrane region" description="Helical" evidence="7">
    <location>
        <begin position="170"/>
        <end position="190"/>
    </location>
</feature>
<comment type="caution">
    <text evidence="8">The sequence shown here is derived from an EMBL/GenBank/DDBJ whole genome shotgun (WGS) entry which is preliminary data.</text>
</comment>
<feature type="transmembrane region" description="Helical" evidence="7">
    <location>
        <begin position="284"/>
        <end position="305"/>
    </location>
</feature>
<evidence type="ECO:0000256" key="1">
    <source>
        <dbReference type="ARBA" id="ARBA00004141"/>
    </source>
</evidence>
<dbReference type="GeneID" id="95977220"/>
<feature type="transmembrane region" description="Helical" evidence="7">
    <location>
        <begin position="126"/>
        <end position="150"/>
    </location>
</feature>
<feature type="transmembrane region" description="Helical" evidence="7">
    <location>
        <begin position="489"/>
        <end position="509"/>
    </location>
</feature>
<keyword evidence="4 7" id="KW-1133">Transmembrane helix</keyword>
<dbReference type="EMBL" id="JBFMKM010000008">
    <property type="protein sequence ID" value="KAL1304538.1"/>
    <property type="molecule type" value="Genomic_DNA"/>
</dbReference>
<evidence type="ECO:0000256" key="6">
    <source>
        <dbReference type="SAM" id="MobiDB-lite"/>
    </source>
</evidence>
<evidence type="ECO:0000256" key="5">
    <source>
        <dbReference type="ARBA" id="ARBA00023136"/>
    </source>
</evidence>
<evidence type="ECO:0008006" key="10">
    <source>
        <dbReference type="Google" id="ProtNLM"/>
    </source>
</evidence>
<dbReference type="PIRSF" id="PIRSF006060">
    <property type="entry name" value="AA_transporter"/>
    <property type="match status" value="1"/>
</dbReference>
<comment type="subcellular location">
    <subcellularLocation>
        <location evidence="1">Membrane</location>
        <topology evidence="1">Multi-pass membrane protein</topology>
    </subcellularLocation>
</comment>
<feature type="transmembrane region" description="Helical" evidence="7">
    <location>
        <begin position="384"/>
        <end position="406"/>
    </location>
</feature>
<feature type="transmembrane region" description="Helical" evidence="7">
    <location>
        <begin position="453"/>
        <end position="477"/>
    </location>
</feature>
<sequence length="536" mass="57722">MAITKTRSNEKNAHSTENFPTTDDVAQGSVVVNASGHTQELERNFSLVSICAVGIVTGNTWAALGGSIVIALYNGGPMGVIFEFLAVAMFYWMVAACIAELASAIPSSSGVYHWASVTAGKKYARIVGFFAGWWNFFAWIFGSASMSSILANQILAMWGLYHPDYVAERWNVFIVYLILTWSCCACVLFANRALPWINNLGLFFILAGCLVSVLVCAIMPSSNGSGYATKDAVWKDWDNQTGYTSDGFVFLAGMLNGAYAIGTPDCVSHLAEEIPNPKSNIPKAIAAQVVTGFFTGLVYLIALFYSVNDIDAVFNATFTNPLAEVYRQTTGSNGGSLGLLIVIFLPTICTCIGTYITSGRMLWTLARDRAAPFSNTLGQISPRFGNPFAATVVCGCICTVLGLIYIGSDVAFNAFVGSFVVLSTASYLAAILPHLFNGRRNITPGPFWMPNAIAYIVTAIACAYMLAFIVIFCFPYSSPVTSETYETAMNWTCVVTGGLTIFIAAFYPWQRKNGLTSPADTARSASYVDAVAVDDI</sequence>
<feature type="transmembrane region" description="Helical" evidence="7">
    <location>
        <begin position="47"/>
        <end position="73"/>
    </location>
</feature>
<dbReference type="PROSITE" id="PS00218">
    <property type="entry name" value="AMINO_ACID_PERMEASE_1"/>
    <property type="match status" value="1"/>
</dbReference>
<dbReference type="PANTHER" id="PTHR45649">
    <property type="entry name" value="AMINO-ACID PERMEASE BAT1"/>
    <property type="match status" value="1"/>
</dbReference>
<feature type="transmembrane region" description="Helical" evidence="7">
    <location>
        <begin position="412"/>
        <end position="432"/>
    </location>
</feature>
<gene>
    <name evidence="8" type="ORF">AAFC00_003519</name>
</gene>
<evidence type="ECO:0000256" key="7">
    <source>
        <dbReference type="SAM" id="Phobius"/>
    </source>
</evidence>
<keyword evidence="3 7" id="KW-0812">Transmembrane</keyword>
<evidence type="ECO:0000313" key="9">
    <source>
        <dbReference type="Proteomes" id="UP001562354"/>
    </source>
</evidence>
<feature type="region of interest" description="Disordered" evidence="6">
    <location>
        <begin position="1"/>
        <end position="22"/>
    </location>
</feature>
<dbReference type="Gene3D" id="1.20.1740.10">
    <property type="entry name" value="Amino acid/polyamine transporter I"/>
    <property type="match status" value="1"/>
</dbReference>
<evidence type="ECO:0000256" key="3">
    <source>
        <dbReference type="ARBA" id="ARBA00022692"/>
    </source>
</evidence>
<protein>
    <recommendedName>
        <fullName evidence="10">Choline transporter</fullName>
    </recommendedName>
</protein>
<feature type="transmembrane region" description="Helical" evidence="7">
    <location>
        <begin position="202"/>
        <end position="222"/>
    </location>
</feature>
<evidence type="ECO:0000313" key="8">
    <source>
        <dbReference type="EMBL" id="KAL1304538.1"/>
    </source>
</evidence>
<keyword evidence="9" id="KW-1185">Reference proteome</keyword>
<dbReference type="InterPro" id="IPR002293">
    <property type="entry name" value="AA/rel_permease1"/>
</dbReference>
<dbReference type="Proteomes" id="UP001562354">
    <property type="component" value="Unassembled WGS sequence"/>
</dbReference>
<evidence type="ECO:0000256" key="4">
    <source>
        <dbReference type="ARBA" id="ARBA00022989"/>
    </source>
</evidence>
<dbReference type="InterPro" id="IPR004840">
    <property type="entry name" value="Amino_acid_permease_CS"/>
</dbReference>
<organism evidence="8 9">
    <name type="scientific">Neodothiora populina</name>
    <dbReference type="NCBI Taxonomy" id="2781224"/>
    <lineage>
        <taxon>Eukaryota</taxon>
        <taxon>Fungi</taxon>
        <taxon>Dikarya</taxon>
        <taxon>Ascomycota</taxon>
        <taxon>Pezizomycotina</taxon>
        <taxon>Dothideomycetes</taxon>
        <taxon>Dothideomycetidae</taxon>
        <taxon>Dothideales</taxon>
        <taxon>Dothioraceae</taxon>
        <taxon>Neodothiora</taxon>
    </lineage>
</organism>
<feature type="transmembrane region" description="Helical" evidence="7">
    <location>
        <begin position="79"/>
        <end position="105"/>
    </location>
</feature>
<dbReference type="PANTHER" id="PTHR45649:SF27">
    <property type="entry name" value="CHOLINE TRANSPORTER (EUROFUNG)"/>
    <property type="match status" value="1"/>
</dbReference>
<dbReference type="Pfam" id="PF13520">
    <property type="entry name" value="AA_permease_2"/>
    <property type="match status" value="1"/>
</dbReference>
<feature type="transmembrane region" description="Helical" evidence="7">
    <location>
        <begin position="337"/>
        <end position="363"/>
    </location>
</feature>
<evidence type="ECO:0000256" key="2">
    <source>
        <dbReference type="ARBA" id="ARBA00022448"/>
    </source>
</evidence>
<proteinExistence type="predicted"/>
<keyword evidence="2" id="KW-0813">Transport</keyword>
<reference evidence="8 9" key="1">
    <citation type="submission" date="2024-07" db="EMBL/GenBank/DDBJ databases">
        <title>Draft sequence of the Neodothiora populina.</title>
        <authorList>
            <person name="Drown D.D."/>
            <person name="Schuette U.S."/>
            <person name="Buechlein A.B."/>
            <person name="Rusch D.R."/>
            <person name="Winton L.W."/>
            <person name="Adams G.A."/>
        </authorList>
    </citation>
    <scope>NUCLEOTIDE SEQUENCE [LARGE SCALE GENOMIC DNA]</scope>
    <source>
        <strain evidence="8 9">CPC 39397</strain>
    </source>
</reference>
<dbReference type="RefSeq" id="XP_069200813.1">
    <property type="nucleotide sequence ID" value="XM_069342999.1"/>
</dbReference>
<name>A0ABR3PEZ7_9PEZI</name>